<feature type="transmembrane region" description="Helical" evidence="1">
    <location>
        <begin position="2438"/>
        <end position="2463"/>
    </location>
</feature>
<feature type="transmembrane region" description="Helical" evidence="1">
    <location>
        <begin position="2525"/>
        <end position="2552"/>
    </location>
</feature>
<dbReference type="OrthoDB" id="310074at2759"/>
<organism evidence="2 3">
    <name type="scientific">Paramecium octaurelia</name>
    <dbReference type="NCBI Taxonomy" id="43137"/>
    <lineage>
        <taxon>Eukaryota</taxon>
        <taxon>Sar</taxon>
        <taxon>Alveolata</taxon>
        <taxon>Ciliophora</taxon>
        <taxon>Intramacronucleata</taxon>
        <taxon>Oligohymenophorea</taxon>
        <taxon>Peniculida</taxon>
        <taxon>Parameciidae</taxon>
        <taxon>Paramecium</taxon>
    </lineage>
</organism>
<dbReference type="PANTHER" id="PTHR11319:SF35">
    <property type="entry name" value="OUTER MEMBRANE PROTEIN PMPC-RELATED"/>
    <property type="match status" value="1"/>
</dbReference>
<keyword evidence="1" id="KW-0812">Transmembrane</keyword>
<dbReference type="CDD" id="cd00064">
    <property type="entry name" value="FU"/>
    <property type="match status" value="1"/>
</dbReference>
<dbReference type="Proteomes" id="UP000683925">
    <property type="component" value="Unassembled WGS sequence"/>
</dbReference>
<evidence type="ECO:0000313" key="2">
    <source>
        <dbReference type="EMBL" id="CAD8151291.1"/>
    </source>
</evidence>
<protein>
    <recommendedName>
        <fullName evidence="4">Transmembrane protein</fullName>
    </recommendedName>
</protein>
<feature type="transmembrane region" description="Helical" evidence="1">
    <location>
        <begin position="2475"/>
        <end position="2495"/>
    </location>
</feature>
<accession>A0A8S1TAZ5</accession>
<dbReference type="InterPro" id="IPR006212">
    <property type="entry name" value="Furin_repeat"/>
</dbReference>
<keyword evidence="3" id="KW-1185">Reference proteome</keyword>
<comment type="caution">
    <text evidence="2">The sequence shown here is derived from an EMBL/GenBank/DDBJ whole genome shotgun (WGS) entry which is preliminary data.</text>
</comment>
<evidence type="ECO:0000313" key="3">
    <source>
        <dbReference type="Proteomes" id="UP000683925"/>
    </source>
</evidence>
<proteinExistence type="predicted"/>
<gene>
    <name evidence="2" type="ORF">POCTA_138.1.T0250016</name>
</gene>
<evidence type="ECO:0008006" key="4">
    <source>
        <dbReference type="Google" id="ProtNLM"/>
    </source>
</evidence>
<evidence type="ECO:0000256" key="1">
    <source>
        <dbReference type="SAM" id="Phobius"/>
    </source>
</evidence>
<name>A0A8S1TAZ5_PAROT</name>
<dbReference type="PANTHER" id="PTHR11319">
    <property type="entry name" value="G PROTEIN-COUPLED RECEPTOR-RELATED"/>
    <property type="match status" value="1"/>
</dbReference>
<feature type="transmembrane region" description="Helical" evidence="1">
    <location>
        <begin position="2391"/>
        <end position="2412"/>
    </location>
</feature>
<dbReference type="EMBL" id="CAJJDP010000025">
    <property type="protein sequence ID" value="CAD8151291.1"/>
    <property type="molecule type" value="Genomic_DNA"/>
</dbReference>
<reference evidence="2" key="1">
    <citation type="submission" date="2021-01" db="EMBL/GenBank/DDBJ databases">
        <authorList>
            <consortium name="Genoscope - CEA"/>
            <person name="William W."/>
        </authorList>
    </citation>
    <scope>NUCLEOTIDE SEQUENCE</scope>
</reference>
<keyword evidence="1" id="KW-0472">Membrane</keyword>
<sequence length="2732" mass="318537">MIDFLQESYSLDNKELRQSALIDIQIAEQIEIDQSDQQHLPFGIWSKYNPLGLATLKDAYGLFDSNCFQIINSVDYATQSLNFIQYDCVYDTTKEIKKFIQIGFSQTDQFIFSIQIEPSEYEDIWYFFYIITNISKKRVELTISSQLNVIFKETLELILPKRDQKLLFTFGGSFKVENSNILLIEKGRIFSLYPGQLIVYNFEMKRISIDFDYWLEITQFYEEIQNCECVTDLNMNEVHLLFLDVQTNLLQNINCNSYTLAGWLKISQIHQSSEEFIYQFLKISTSIEGIETENLATFQLYYHISSVQNKIIITTYQYDFPSVTQDFSNDPFIIRRELIIYNNITSWQYIYINLQENRLDFSIIFYEASSSQSYETIFNVKQFHNQQLKISCGNIQQTKLDYLDVIVRSQLFSNCMQDLKQQKCHQSCKECDGPTKYHCLSCSKELKRIYIPEFKQCDCQYGTVDYNNACIDYIDQYLNLNLQLNVKQRNNLNCKMGYFELDGDCIKCPSRIYRDFLNCFECFSQPDTWFQKPYCSLNLEFTKILGQYERPITQNFYLHDSSDLISTNIPWYDVGGISIKNERLLYEYFQLSLQIFVSLCNSQKSNISGEHSCYACDIRYCQSCGLTQNKGIFCLKCEYPKELVNGRCTDYEIFNYTSCLPPYYASFSRKCELCPIENCIYCFEFVYNGGFQMSIEFSDLFNKEDIQIGCLLCEKDYNYNFYHQRCIKKAPTINNCVTSVTKPKNEEICLTSSLDNFQVSKEINHCGSLISYCSVCFIDYNNKITCLKCESGYVLFDGFCYYGEEESGYALNEYWNTKVKSFLINFYQYYDYIEPLKSYPCGNYCKTCKYSLGEYQCEECYLDTRDEDLYLKNYMCKSCQPYCLLCNSRYEIDISVIAPFLLTTYYKTLYTYQCLFPILDPNIYYNPYLKTTQYCLEGDCSNELTYEFFQNHCGFSRFPKQIDDIGIQTEYLNSIGAVSMTIVIRIELEGDFCFLSPTIATTASIKFLVFTLQIIHLKLLATSPFYMAIFGQIYIQEYDSFTMIGFGIILDFDMTDFNVSNSKNEVSFTLINNTIKDSLVQNVQSIFKTKNFGDVNLKNISIINTQFVNSSLFNFNSFNLIGEVKINQLQLFNCTLTDSILFEFSYTQFPIKFINFTMDQQLIIHQIFKYIYQTYQFRDLKLSQSQFLYCSQQVDVIANNLVFNFNQLLDSIIFGFSSGLNSSQIEVKNNIFIQSSFMTTIQLIAQQLASCNLMYIIIRNNKLQNSNLFKFFSEFQSNDLIIRFQNVLIEYNEGLITLNQVSYMFNINGNSIILDNFQIYQTKKISILNLFDSQNVELLNFIVENSEMEEKISVTKSCLQNINFQNQIVSIVNFNTISISNLKIKYIQSMDESIIKILSNSQYFQEKISQLTIINIEFYGNLLQSLNQNLYFSLITIISDRNLDIQIKNVVFLNNIMHEYNENSLRDSAALFYISTLASTIQIENLYCKYNAMTNSSNSFIHIAAKSLKMHDVHVRNHNILPFSIWNYYYNLIQGNQDQIQSQIMQVFLIKTIGGAAYIQTSNFLCINSSFEEIMAAKISVFDIVTSSDGTVMMQNLSVISTRNSFEESVESAGCLSVNAIKSILYLQIKNAKFQNILNRMASSIITINPSIQKNKLRFQNMSIINCVSLKNQIVKVQFIIQANKYNSISFTNLMIRQNLESWVDLFSNTGTLSDSEIQDIIGKDNAMIYLENCDATLENLFFEGMLFSSILNLNNINSLNMLNCSFYNVQNIYTQNLIQITQSAQQQQSVSLRYLNFKYGSMYIIDHSMNQEYLSKYNKYFIFGCFIQSFSVESLEKNYFYSNTIQLVQQNQQQTSIIYVKSYSNQGVFIFDRIQFQNNNYSATYQGIIHFDNINFKRFQIIRFDCNYNFINKYGCLNIIGNQNASNLFEVKNSHFISNLGTQGVAIKSSDIILKIKKCKIISNIALSQGGGLYLQLNSKKFYISETIIIDNKAQQGGGIYYEQDNDLSMKTQDQTFIYFNQAELYGNNLVENPSYLQLYINSKAMNAIEQKINNISTSILKMSPYIVMEQGITKYTEMLMLPSTQVIDTYQIFFLNEATFLTYIKTLKIVFKNSKGEVLHNNYNSTCEVSDYIVTKETGEKQKSSLIQHLLYQTSDNNFELNTLVFRLDPYKQENRHLEIQIFCKTQNSQNGLNYIINAKSFKCQLGEFYIEDGCQICKFSQGFYSVTYDAIKCSIFDKTKFQTVTSNMINLKKGFWRPNHLSDATEECYKNAEFCQGGWEVGDSICIKGHIGALCEMCDLYNIRGEGQYIRSQQNSQCVSCSNEQSSIFPFIFTLFQALLSLTLSLKSINKSNSLFSSLSVFQHKFSKILFKLNQDHEGILIKILLNYLWIFSSIFTFNIKFSFSIFFIEQSSNSFQFMVNNLDCYLSDLQIHLIYAQIIVLILLMLLQFYFMLIVSFIYHQLSSQKMDKSIISNTLLCLYVFNYGGLIKFLCSKLSIRQISNIDYIQGDVSLMFNSQEHQLWVQFLIIPLLLIFGGIIPISLFLLMLLNRFHLYKIQFRKHICYLFNEYNENRYYWEQIKLIQKLCIILIMTNFENNLLFKTTLLGLCLEAYQVLAINNKPYIISKFNKLDLQSGQICLIAIFLAATKYESQVLQNNVLSMFLQTILIVLLFRLSFPFIKDILSIYFKKYSTPILTKLNLYLRQSKINIQKILEMVWIGNFQKKNNYK</sequence>
<keyword evidence="1" id="KW-1133">Transmembrane helix</keyword>